<evidence type="ECO:0000313" key="1">
    <source>
        <dbReference type="EMBL" id="CBL27896.1"/>
    </source>
</evidence>
<reference evidence="1 2" key="2">
    <citation type="submission" date="2010-03" db="EMBL/GenBank/DDBJ databases">
        <authorList>
            <person name="Pajon A."/>
        </authorList>
    </citation>
    <scope>NUCLEOTIDE SEQUENCE [LARGE SCALE GENOMIC DNA]</scope>
    <source>
        <strain evidence="1 2">SGP1</strain>
    </source>
</reference>
<dbReference type="Proteomes" id="UP000008957">
    <property type="component" value="Chromosome"/>
</dbReference>
<dbReference type="EMBL" id="FP929056">
    <property type="protein sequence ID" value="CBL27896.1"/>
    <property type="molecule type" value="Genomic_DNA"/>
</dbReference>
<accession>A0AB94IVW0</accession>
<dbReference type="AlphaFoldDB" id="A0AB94IVW0"/>
<name>A0AB94IVW0_9BACT</name>
<dbReference type="KEGG" id="sbr:SY1_04540"/>
<proteinExistence type="predicted"/>
<organism evidence="1 2">
    <name type="scientific">Fretibacterium fastidiosum</name>
    <dbReference type="NCBI Taxonomy" id="651822"/>
    <lineage>
        <taxon>Bacteria</taxon>
        <taxon>Thermotogati</taxon>
        <taxon>Synergistota</taxon>
        <taxon>Synergistia</taxon>
        <taxon>Synergistales</taxon>
        <taxon>Aminobacteriaceae</taxon>
        <taxon>Fretibacterium</taxon>
    </lineage>
</organism>
<evidence type="ECO:0000313" key="2">
    <source>
        <dbReference type="Proteomes" id="UP000008957"/>
    </source>
</evidence>
<reference evidence="2" key="1">
    <citation type="submission" date="2010-03" db="EMBL/GenBank/DDBJ databases">
        <title>The genome sequence of Synergistetes sp. SGP1.</title>
        <authorList>
            <consortium name="metaHIT consortium -- http://www.metahit.eu/"/>
            <person name="Pajon A."/>
            <person name="Turner K."/>
            <person name="Parkhill J."/>
            <person name="Wade W."/>
            <person name="Vartoukian S."/>
        </authorList>
    </citation>
    <scope>NUCLEOTIDE SEQUENCE [LARGE SCALE GENOMIC DNA]</scope>
    <source>
        <strain evidence="2">SGP1</strain>
    </source>
</reference>
<gene>
    <name evidence="1" type="ORF">SY1_04540</name>
</gene>
<sequence length="69" mass="7988">MVFSEKEHHFMNGCLNALIVRLPFNEVQCVEDLKNVLISLMKIDIPIKYFMIDQEVEDITGLYIANETA</sequence>
<keyword evidence="2" id="KW-1185">Reference proteome</keyword>
<protein>
    <submittedName>
        <fullName evidence="1">Uncharacterized protein</fullName>
    </submittedName>
</protein>